<keyword evidence="1" id="KW-1133">Transmembrane helix</keyword>
<dbReference type="EMBL" id="NOXF01000007">
    <property type="protein sequence ID" value="PEQ24208.1"/>
    <property type="molecule type" value="Genomic_DNA"/>
</dbReference>
<reference evidence="2 3" key="1">
    <citation type="submission" date="2017-07" db="EMBL/GenBank/DDBJ databases">
        <title>Prevalence of linear plasmids in Cutibacterium (Propionibacterium) acnes isolates obtained from prostatic tissue.</title>
        <authorList>
            <person name="Davidsson S."/>
            <person name="Carlsson J."/>
            <person name="Molling P."/>
            <person name="Andren O."/>
            <person name="Andersson S.-O."/>
            <person name="Brzuszkiewicz E."/>
            <person name="Poehlein A."/>
            <person name="Al-Zeer M."/>
            <person name="Brinkmann V."/>
            <person name="Scavenius C."/>
            <person name="Nazipi S."/>
            <person name="Soderquist B."/>
            <person name="Bruggemann H."/>
        </authorList>
    </citation>
    <scope>NUCLEOTIDE SEQUENCE [LARGE SCALE GENOMIC DNA]</scope>
    <source>
        <strain evidence="2 3">DSM 753</strain>
    </source>
</reference>
<protein>
    <submittedName>
        <fullName evidence="2">Uncharacterized protein</fullName>
    </submittedName>
</protein>
<comment type="caution">
    <text evidence="2">The sequence shown here is derived from an EMBL/GenBank/DDBJ whole genome shotgun (WGS) entry which is preliminary data.</text>
</comment>
<dbReference type="Proteomes" id="UP000220611">
    <property type="component" value="Unassembled WGS sequence"/>
</dbReference>
<sequence length="64" mass="7014">MFSAAFFGALTKKPGFPIGAPAIEAGNRRQPAFPRKTRKYGFPLFFAAVFLYNIVTSTKKRAGS</sequence>
<gene>
    <name evidence="2" type="ORF">CH238_10000</name>
</gene>
<keyword evidence="1" id="KW-0472">Membrane</keyword>
<keyword evidence="3" id="KW-1185">Reference proteome</keyword>
<name>A0A855A4S5_9FIRM</name>
<evidence type="ECO:0000313" key="2">
    <source>
        <dbReference type="EMBL" id="PEQ24208.1"/>
    </source>
</evidence>
<dbReference type="AlphaFoldDB" id="A0A855A4S5"/>
<keyword evidence="1" id="KW-0812">Transmembrane</keyword>
<evidence type="ECO:0000256" key="1">
    <source>
        <dbReference type="SAM" id="Phobius"/>
    </source>
</evidence>
<organism evidence="2 3">
    <name type="scientific">[Clostridium] leptum DSM 753</name>
    <dbReference type="NCBI Taxonomy" id="428125"/>
    <lineage>
        <taxon>Bacteria</taxon>
        <taxon>Bacillati</taxon>
        <taxon>Bacillota</taxon>
        <taxon>Clostridia</taxon>
        <taxon>Eubacteriales</taxon>
        <taxon>Oscillospiraceae</taxon>
        <taxon>Oscillospiraceae incertae sedis</taxon>
    </lineage>
</organism>
<proteinExistence type="predicted"/>
<evidence type="ECO:0000313" key="3">
    <source>
        <dbReference type="Proteomes" id="UP000220611"/>
    </source>
</evidence>
<feature type="transmembrane region" description="Helical" evidence="1">
    <location>
        <begin position="40"/>
        <end position="58"/>
    </location>
</feature>
<accession>A0A855A4S5</accession>